<dbReference type="AlphaFoldDB" id="A0A6C0LYV8"/>
<accession>A0A6C0LYV8</accession>
<proteinExistence type="predicted"/>
<reference evidence="1" key="1">
    <citation type="journal article" date="2020" name="Nature">
        <title>Giant virus diversity and host interactions through global metagenomics.</title>
        <authorList>
            <person name="Schulz F."/>
            <person name="Roux S."/>
            <person name="Paez-Espino D."/>
            <person name="Jungbluth S."/>
            <person name="Walsh D.A."/>
            <person name="Denef V.J."/>
            <person name="McMahon K.D."/>
            <person name="Konstantinidis K.T."/>
            <person name="Eloe-Fadrosh E.A."/>
            <person name="Kyrpides N.C."/>
            <person name="Woyke T."/>
        </authorList>
    </citation>
    <scope>NUCLEOTIDE SEQUENCE</scope>
    <source>
        <strain evidence="1">GVMAG-S-1029409-49</strain>
    </source>
</reference>
<name>A0A6C0LYV8_9ZZZZ</name>
<organism evidence="1">
    <name type="scientific">viral metagenome</name>
    <dbReference type="NCBI Taxonomy" id="1070528"/>
    <lineage>
        <taxon>unclassified sequences</taxon>
        <taxon>metagenomes</taxon>
        <taxon>organismal metagenomes</taxon>
    </lineage>
</organism>
<protein>
    <submittedName>
        <fullName evidence="1">Uncharacterized protein</fullName>
    </submittedName>
</protein>
<sequence>MLTKDTGQTLTPSGSHFISWGTTPLRSIGSWSVTWNSAPYYITVPENGIWSISADVWFAAGTLGDRTGYLVVSSYSGREIGKTNIKTATVFGCCIAAQLPLSAGDTVQVGVYFDGAASMVVGGANGYEKMEFMMTRIGNYTP</sequence>
<evidence type="ECO:0000313" key="1">
    <source>
        <dbReference type="EMBL" id="QHU35483.1"/>
    </source>
</evidence>
<dbReference type="EMBL" id="MN740609">
    <property type="protein sequence ID" value="QHU35483.1"/>
    <property type="molecule type" value="Genomic_DNA"/>
</dbReference>